<protein>
    <submittedName>
        <fullName evidence="1">Uncharacterized protein</fullName>
    </submittedName>
</protein>
<dbReference type="EMBL" id="GG666519">
    <property type="protein sequence ID" value="EEN59614.1"/>
    <property type="molecule type" value="Genomic_DNA"/>
</dbReference>
<accession>C3YJB6</accession>
<dbReference type="AlphaFoldDB" id="C3YJB6"/>
<reference evidence="1" key="1">
    <citation type="journal article" date="2008" name="Nature">
        <title>The amphioxus genome and the evolution of the chordate karyotype.</title>
        <authorList>
            <consortium name="US DOE Joint Genome Institute (JGI-PGF)"/>
            <person name="Putnam N.H."/>
            <person name="Butts T."/>
            <person name="Ferrier D.E.K."/>
            <person name="Furlong R.F."/>
            <person name="Hellsten U."/>
            <person name="Kawashima T."/>
            <person name="Robinson-Rechavi M."/>
            <person name="Shoguchi E."/>
            <person name="Terry A."/>
            <person name="Yu J.-K."/>
            <person name="Benito-Gutierrez E.L."/>
            <person name="Dubchak I."/>
            <person name="Garcia-Fernandez J."/>
            <person name="Gibson-Brown J.J."/>
            <person name="Grigoriev I.V."/>
            <person name="Horton A.C."/>
            <person name="de Jong P.J."/>
            <person name="Jurka J."/>
            <person name="Kapitonov V.V."/>
            <person name="Kohara Y."/>
            <person name="Kuroki Y."/>
            <person name="Lindquist E."/>
            <person name="Lucas S."/>
            <person name="Osoegawa K."/>
            <person name="Pennacchio L.A."/>
            <person name="Salamov A.A."/>
            <person name="Satou Y."/>
            <person name="Sauka-Spengler T."/>
            <person name="Schmutz J."/>
            <person name="Shin-I T."/>
            <person name="Toyoda A."/>
            <person name="Bronner-Fraser M."/>
            <person name="Fujiyama A."/>
            <person name="Holland L.Z."/>
            <person name="Holland P.W.H."/>
            <person name="Satoh N."/>
            <person name="Rokhsar D.S."/>
        </authorList>
    </citation>
    <scope>NUCLEOTIDE SEQUENCE [LARGE SCALE GENOMIC DNA]</scope>
    <source>
        <strain evidence="1">S238N-H82</strain>
        <tissue evidence="1">Testes</tissue>
    </source>
</reference>
<dbReference type="PANTHER" id="PTHR22692">
    <property type="entry name" value="MYOSIN VII, XV"/>
    <property type="match status" value="1"/>
</dbReference>
<evidence type="ECO:0000313" key="1">
    <source>
        <dbReference type="EMBL" id="EEN59614.1"/>
    </source>
</evidence>
<dbReference type="eggNOG" id="KOG4229">
    <property type="taxonomic scope" value="Eukaryota"/>
</dbReference>
<sequence>MIVMPGSQSAVVKIKTCTIIEEISTRELGVTADNKIEEFSLYSIVEHGKEKENEVEMLGRKVYLMDVLTDYEGAGQEYTLILKKVVWYHPIKLDNENFVTLLYHQILPDFVNGRLVQIQGTKLSKQTMVRYKNFAE</sequence>
<dbReference type="STRING" id="7739.C3YJB6"/>
<name>C3YJB6_BRAFL</name>
<proteinExistence type="predicted"/>
<dbReference type="PANTHER" id="PTHR22692:SF26">
    <property type="entry name" value="SH3 DOMAIN-CONTAINING PROTEIN"/>
    <property type="match status" value="1"/>
</dbReference>
<gene>
    <name evidence="1" type="ORF">BRAFLDRAFT_93147</name>
</gene>
<organism>
    <name type="scientific">Branchiostoma floridae</name>
    <name type="common">Florida lancelet</name>
    <name type="synonym">Amphioxus</name>
    <dbReference type="NCBI Taxonomy" id="7739"/>
    <lineage>
        <taxon>Eukaryota</taxon>
        <taxon>Metazoa</taxon>
        <taxon>Chordata</taxon>
        <taxon>Cephalochordata</taxon>
        <taxon>Leptocardii</taxon>
        <taxon>Amphioxiformes</taxon>
        <taxon>Branchiostomatidae</taxon>
        <taxon>Branchiostoma</taxon>
    </lineage>
</organism>
<dbReference type="InterPro" id="IPR051567">
    <property type="entry name" value="Unconventional_Myosin_ATPase"/>
</dbReference>
<dbReference type="InParanoid" id="C3YJB6"/>